<dbReference type="Proteomes" id="UP001055072">
    <property type="component" value="Unassembled WGS sequence"/>
</dbReference>
<protein>
    <submittedName>
        <fullName evidence="1">RNA dependent RNA polymerase-domain-containing protein</fullName>
    </submittedName>
</protein>
<reference evidence="1" key="1">
    <citation type="journal article" date="2021" name="Environ. Microbiol.">
        <title>Gene family expansions and transcriptome signatures uncover fungal adaptations to wood decay.</title>
        <authorList>
            <person name="Hage H."/>
            <person name="Miyauchi S."/>
            <person name="Viragh M."/>
            <person name="Drula E."/>
            <person name="Min B."/>
            <person name="Chaduli D."/>
            <person name="Navarro D."/>
            <person name="Favel A."/>
            <person name="Norest M."/>
            <person name="Lesage-Meessen L."/>
            <person name="Balint B."/>
            <person name="Merenyi Z."/>
            <person name="de Eugenio L."/>
            <person name="Morin E."/>
            <person name="Martinez A.T."/>
            <person name="Baldrian P."/>
            <person name="Stursova M."/>
            <person name="Martinez M.J."/>
            <person name="Novotny C."/>
            <person name="Magnuson J.K."/>
            <person name="Spatafora J.W."/>
            <person name="Maurice S."/>
            <person name="Pangilinan J."/>
            <person name="Andreopoulos W."/>
            <person name="LaButti K."/>
            <person name="Hundley H."/>
            <person name="Na H."/>
            <person name="Kuo A."/>
            <person name="Barry K."/>
            <person name="Lipzen A."/>
            <person name="Henrissat B."/>
            <person name="Riley R."/>
            <person name="Ahrendt S."/>
            <person name="Nagy L.G."/>
            <person name="Grigoriev I.V."/>
            <person name="Martin F."/>
            <person name="Rosso M.N."/>
        </authorList>
    </citation>
    <scope>NUCLEOTIDE SEQUENCE</scope>
    <source>
        <strain evidence="1">CBS 384.51</strain>
    </source>
</reference>
<accession>A0ACB8U6K1</accession>
<evidence type="ECO:0000313" key="2">
    <source>
        <dbReference type="Proteomes" id="UP001055072"/>
    </source>
</evidence>
<gene>
    <name evidence="1" type="ORF">BDY19DRAFT_905607</name>
</gene>
<evidence type="ECO:0000313" key="1">
    <source>
        <dbReference type="EMBL" id="KAI0089888.1"/>
    </source>
</evidence>
<proteinExistence type="predicted"/>
<dbReference type="EMBL" id="MU274909">
    <property type="protein sequence ID" value="KAI0089888.1"/>
    <property type="molecule type" value="Genomic_DNA"/>
</dbReference>
<comment type="caution">
    <text evidence="1">The sequence shown here is derived from an EMBL/GenBank/DDBJ whole genome shotgun (WGS) entry which is preliminary data.</text>
</comment>
<sequence length="1143" mass="128920">MTRTIPSGYWKHNALNYVVGEESPDKQPEAGINSVRSTQRAVDSTTSILKRKRDEWFDISDSEFAVTTSTVSTSSASSSKLLKTDDSGSGFSSRSDLRQSHTELFGPHVIADHPRFHSIFKGAPIGFWWEIARLLCNSTVVGDIPIGELRKYVSKTNAEAAPAVSHTIERKPANASLQNFTRALEQEKAARMPWIELDHEEQHEENAMRMADPSLVYFQDRSEGWYGGKVHFTAKLVRNLSDYSLVLEQPYLGSSNRFTRRFGSKRFIRVKLSDDLFYGNHQRTIQFFKRPFVVFTRVFRAFFAKDHSVFLVQTDEIPVPGLTRELYTIRASPTRAVPSFYDLAFLDFVNWHNPPGLNTGQPMAKWASRFALGLSNSVPGIQVAKEDLIIIDDIVADSYIGKTEVPAECTMTDGCGLANGDFFAALIETSSLEWRIYPTAIQVRINGAKGLLTIHPEHTSPTPEKRPRVWIRKSQQKIVYPAADTDVAHYTVDILRHARMSTPAQLSTETIINLAENGVPTETFAAMMRESFQSKVDRLSIWDGPNGLFKLWKSVCQEGHVIAARLARENAGSARAKGYIYEDLDETVDVDCMEEDGVVEDGRRVTMEKSTAWWEDPISGQPSSLEETCAGLLDAGFNPSTCELLREKLMKVAEKAIVSLRNKYHIKIPLSCTAFVVPDPLGVLEPGQCQIKFSSHKVKGADGIPTDMILGPVLLTRHPCKVPSDIQKAVGVFRHELRYFVDVIVVSTRGHVVNGEKLNRHLASMTGGGDYDGDLMSAFWEPKLLENFRCADPRFADEPETVSRCLHKSHVYVRDFLREKSDDLKISDLQSYLLAPLKNTSMVGKYSKFWENSIYTNGYSHEETVRLAYIFCAILDGTKTGVSVRDEILQGDTRNYDKPPPAWKNATSDFKGQPRLSTSNMSPIKRMRDQSPFIMDILQEEIKQESRKQRKVIKERLGAVRIQPDEDLQQPWTEFLEKVALEASHSHSQTAGGPESDPPVLYLARMKSAIEDHVNGVYENEWTEWRSQTSQTDSRSKGKGKAAFTDLSIVKRQDILRSVSLKFHSNPDPNATWMHDEEAIARLKASYAYILGCKKSKPRFPFDVAYRSLCKIKAQAISNNTEKTITSAFYSRMDLHKSWLDDD</sequence>
<organism evidence="1 2">
    <name type="scientific">Irpex rosettiformis</name>
    <dbReference type="NCBI Taxonomy" id="378272"/>
    <lineage>
        <taxon>Eukaryota</taxon>
        <taxon>Fungi</taxon>
        <taxon>Dikarya</taxon>
        <taxon>Basidiomycota</taxon>
        <taxon>Agaricomycotina</taxon>
        <taxon>Agaricomycetes</taxon>
        <taxon>Polyporales</taxon>
        <taxon>Irpicaceae</taxon>
        <taxon>Irpex</taxon>
    </lineage>
</organism>
<keyword evidence="2" id="KW-1185">Reference proteome</keyword>
<name>A0ACB8U6K1_9APHY</name>